<dbReference type="SUPFAM" id="SSF47954">
    <property type="entry name" value="Cyclin-like"/>
    <property type="match status" value="2"/>
</dbReference>
<evidence type="ECO:0000313" key="3">
    <source>
        <dbReference type="Proteomes" id="UP001140094"/>
    </source>
</evidence>
<dbReference type="Proteomes" id="UP001140094">
    <property type="component" value="Unassembled WGS sequence"/>
</dbReference>
<evidence type="ECO:0000313" key="2">
    <source>
        <dbReference type="EMBL" id="KAJ2801582.1"/>
    </source>
</evidence>
<dbReference type="PANTHER" id="PTHR10026">
    <property type="entry name" value="CYCLIN"/>
    <property type="match status" value="1"/>
</dbReference>
<accession>A0A9W8LR87</accession>
<name>A0A9W8LR87_9FUNG</name>
<dbReference type="Pfam" id="PF00134">
    <property type="entry name" value="Cyclin_N"/>
    <property type="match status" value="1"/>
</dbReference>
<dbReference type="GO" id="GO:0016538">
    <property type="term" value="F:cyclin-dependent protein serine/threonine kinase regulator activity"/>
    <property type="evidence" value="ECO:0007669"/>
    <property type="project" value="InterPro"/>
</dbReference>
<evidence type="ECO:0000259" key="1">
    <source>
        <dbReference type="Pfam" id="PF00134"/>
    </source>
</evidence>
<dbReference type="Gene3D" id="1.10.472.10">
    <property type="entry name" value="Cyclin-like"/>
    <property type="match status" value="2"/>
</dbReference>
<proteinExistence type="predicted"/>
<sequence length="252" mass="28768">MSDIRARHATEKEIAYLREASSMLRLPTSTWATGVVLFHRYCEFTYQQNTIEPLNTHICLILCLYLATKVTEEPRKQQDMINVGYKLAHPTIETHPVGDHLEALRNTMTKSELVLMRILGFDMYVELPHVWISYIFHGMGWCKNSGIPSNNTEDLDPHVKRIADTAYTTANKVVEAALVDYTSARVIAAACIVIAMDIHRERLPARNLDEWAYVWAKASGSYVKDIRRLIEDRADLTNLYDNVEPVPSCQAE</sequence>
<dbReference type="CDD" id="cd00043">
    <property type="entry name" value="CYCLIN_SF"/>
    <property type="match status" value="1"/>
</dbReference>
<keyword evidence="3" id="KW-1185">Reference proteome</keyword>
<dbReference type="InterPro" id="IPR043198">
    <property type="entry name" value="Cyclin/Ssn8"/>
</dbReference>
<gene>
    <name evidence="2" type="ORF">H4R20_003611</name>
</gene>
<dbReference type="EMBL" id="JANBUO010000788">
    <property type="protein sequence ID" value="KAJ2801582.1"/>
    <property type="molecule type" value="Genomic_DNA"/>
</dbReference>
<dbReference type="InterPro" id="IPR036915">
    <property type="entry name" value="Cyclin-like_sf"/>
</dbReference>
<dbReference type="InterPro" id="IPR006671">
    <property type="entry name" value="Cyclin_N"/>
</dbReference>
<comment type="caution">
    <text evidence="2">The sequence shown here is derived from an EMBL/GenBank/DDBJ whole genome shotgun (WGS) entry which is preliminary data.</text>
</comment>
<feature type="domain" description="Cyclin N-terminal" evidence="1">
    <location>
        <begin position="14"/>
        <end position="123"/>
    </location>
</feature>
<dbReference type="AlphaFoldDB" id="A0A9W8LR87"/>
<protein>
    <recommendedName>
        <fullName evidence="1">Cyclin N-terminal domain-containing protein</fullName>
    </recommendedName>
</protein>
<dbReference type="GO" id="GO:0006357">
    <property type="term" value="P:regulation of transcription by RNA polymerase II"/>
    <property type="evidence" value="ECO:0007669"/>
    <property type="project" value="InterPro"/>
</dbReference>
<organism evidence="2 3">
    <name type="scientific">Coemansia guatemalensis</name>
    <dbReference type="NCBI Taxonomy" id="2761395"/>
    <lineage>
        <taxon>Eukaryota</taxon>
        <taxon>Fungi</taxon>
        <taxon>Fungi incertae sedis</taxon>
        <taxon>Zoopagomycota</taxon>
        <taxon>Kickxellomycotina</taxon>
        <taxon>Kickxellomycetes</taxon>
        <taxon>Kickxellales</taxon>
        <taxon>Kickxellaceae</taxon>
        <taxon>Coemansia</taxon>
    </lineage>
</organism>
<reference evidence="2" key="1">
    <citation type="submission" date="2022-07" db="EMBL/GenBank/DDBJ databases">
        <title>Phylogenomic reconstructions and comparative analyses of Kickxellomycotina fungi.</title>
        <authorList>
            <person name="Reynolds N.K."/>
            <person name="Stajich J.E."/>
            <person name="Barry K."/>
            <person name="Grigoriev I.V."/>
            <person name="Crous P."/>
            <person name="Smith M.E."/>
        </authorList>
    </citation>
    <scope>NUCLEOTIDE SEQUENCE</scope>
    <source>
        <strain evidence="2">NRRL 1565</strain>
    </source>
</reference>
<dbReference type="OrthoDB" id="25002at2759"/>